<dbReference type="CDD" id="cd08512">
    <property type="entry name" value="PBP2_NikA_DppA_OppA_like_7"/>
    <property type="match status" value="1"/>
</dbReference>
<evidence type="ECO:0000313" key="4">
    <source>
        <dbReference type="Proteomes" id="UP000320393"/>
    </source>
</evidence>
<dbReference type="Gene3D" id="3.90.76.10">
    <property type="entry name" value="Dipeptide-binding Protein, Domain 1"/>
    <property type="match status" value="1"/>
</dbReference>
<dbReference type="InterPro" id="IPR039424">
    <property type="entry name" value="SBP_5"/>
</dbReference>
<organism evidence="3 4">
    <name type="scientific">Candidatus Segetimicrobium genomatis</name>
    <dbReference type="NCBI Taxonomy" id="2569760"/>
    <lineage>
        <taxon>Bacteria</taxon>
        <taxon>Bacillati</taxon>
        <taxon>Candidatus Sysuimicrobiota</taxon>
        <taxon>Candidatus Sysuimicrobiia</taxon>
        <taxon>Candidatus Sysuimicrobiales</taxon>
        <taxon>Candidatus Segetimicrobiaceae</taxon>
        <taxon>Candidatus Segetimicrobium</taxon>
    </lineage>
</organism>
<feature type="domain" description="Solute-binding protein family 5" evidence="2">
    <location>
        <begin position="86"/>
        <end position="417"/>
    </location>
</feature>
<dbReference type="PROSITE" id="PS51318">
    <property type="entry name" value="TAT"/>
    <property type="match status" value="1"/>
</dbReference>
<gene>
    <name evidence="3" type="ORF">E6H02_07235</name>
</gene>
<dbReference type="Pfam" id="PF00496">
    <property type="entry name" value="SBP_bac_5"/>
    <property type="match status" value="1"/>
</dbReference>
<dbReference type="Gene3D" id="3.10.105.10">
    <property type="entry name" value="Dipeptide-binding Protein, Domain 3"/>
    <property type="match status" value="1"/>
</dbReference>
<dbReference type="PROSITE" id="PS01040">
    <property type="entry name" value="SBP_BACTERIAL_5"/>
    <property type="match status" value="1"/>
</dbReference>
<dbReference type="GO" id="GO:1904680">
    <property type="term" value="F:peptide transmembrane transporter activity"/>
    <property type="evidence" value="ECO:0007669"/>
    <property type="project" value="TreeGrafter"/>
</dbReference>
<evidence type="ECO:0000256" key="1">
    <source>
        <dbReference type="ARBA" id="ARBA00004193"/>
    </source>
</evidence>
<comment type="caution">
    <text evidence="3">The sequence shown here is derived from an EMBL/GenBank/DDBJ whole genome shotgun (WGS) entry which is preliminary data.</text>
</comment>
<dbReference type="EMBL" id="VBAM01000250">
    <property type="protein sequence ID" value="TMJ11078.1"/>
    <property type="molecule type" value="Genomic_DNA"/>
</dbReference>
<dbReference type="GO" id="GO:0015833">
    <property type="term" value="P:peptide transport"/>
    <property type="evidence" value="ECO:0007669"/>
    <property type="project" value="TreeGrafter"/>
</dbReference>
<dbReference type="InterPro" id="IPR006311">
    <property type="entry name" value="TAT_signal"/>
</dbReference>
<sequence length="418" mass="45567">MMPNSQMSRRALLSTAWAGAAVLLANGGLEVRPAQAASKKVLVIGTDISDINFLDATRQFTYSGPIPIRAAYESLMTMAPGDYETLQPLLATKWERVDNGNAWVFHLRDGVKFSTGNPFTAEDVKFSFDRLQNWKEDPAELAGNFKSTDIIDPRTVKITLVDKSQPLLNLLVSPTFVIMDSKAATAHGATSGPETPKTDKATEWLNQNSVGTGPYVIRQWERNSQVVLERNVRYWRRPASFERIVIRHIPESTTQVLALKRGDLDAALNLTPPQLDSLKGQAGIRLVQGTSLDFVYVTLTSSPELNPALGKKEARQAVAYAIDYDGIITGLLKGSATRPPSFISVGLGGATETLTKQIGYRLDPARSKQLLEKAGLPNGFSFDLSYGNAAIAGTTYQLVAEKMQSDLAKVGITARLNP</sequence>
<comment type="subcellular location">
    <subcellularLocation>
        <location evidence="1">Cell membrane</location>
        <topology evidence="1">Lipid-anchor</topology>
    </subcellularLocation>
</comment>
<proteinExistence type="predicted"/>
<dbReference type="GO" id="GO:0005886">
    <property type="term" value="C:plasma membrane"/>
    <property type="evidence" value="ECO:0007669"/>
    <property type="project" value="UniProtKB-SubCell"/>
</dbReference>
<protein>
    <submittedName>
        <fullName evidence="3">ABC transporter substrate-binding protein</fullName>
    </submittedName>
</protein>
<name>A0A537LST4_9BACT</name>
<dbReference type="InterPro" id="IPR023765">
    <property type="entry name" value="SBP_5_CS"/>
</dbReference>
<dbReference type="SUPFAM" id="SSF53850">
    <property type="entry name" value="Periplasmic binding protein-like II"/>
    <property type="match status" value="1"/>
</dbReference>
<accession>A0A537LST4</accession>
<evidence type="ECO:0000313" key="3">
    <source>
        <dbReference type="EMBL" id="TMJ11078.1"/>
    </source>
</evidence>
<dbReference type="Proteomes" id="UP000320393">
    <property type="component" value="Unassembled WGS sequence"/>
</dbReference>
<dbReference type="PANTHER" id="PTHR30290">
    <property type="entry name" value="PERIPLASMIC BINDING COMPONENT OF ABC TRANSPORTER"/>
    <property type="match status" value="1"/>
</dbReference>
<reference evidence="3 4" key="1">
    <citation type="journal article" date="2019" name="Nat. Microbiol.">
        <title>Mediterranean grassland soil C-N compound turnover is dependent on rainfall and depth, and is mediated by genomically divergent microorganisms.</title>
        <authorList>
            <person name="Diamond S."/>
            <person name="Andeer P.F."/>
            <person name="Li Z."/>
            <person name="Crits-Christoph A."/>
            <person name="Burstein D."/>
            <person name="Anantharaman K."/>
            <person name="Lane K.R."/>
            <person name="Thomas B.C."/>
            <person name="Pan C."/>
            <person name="Northen T.R."/>
            <person name="Banfield J.F."/>
        </authorList>
    </citation>
    <scope>NUCLEOTIDE SEQUENCE [LARGE SCALE GENOMIC DNA]</scope>
    <source>
        <strain evidence="3">NP_5</strain>
    </source>
</reference>
<dbReference type="Gene3D" id="3.40.190.10">
    <property type="entry name" value="Periplasmic binding protein-like II"/>
    <property type="match status" value="1"/>
</dbReference>
<evidence type="ECO:0000259" key="2">
    <source>
        <dbReference type="Pfam" id="PF00496"/>
    </source>
</evidence>
<dbReference type="AlphaFoldDB" id="A0A537LST4"/>
<feature type="non-terminal residue" evidence="3">
    <location>
        <position position="418"/>
    </location>
</feature>
<dbReference type="InterPro" id="IPR000914">
    <property type="entry name" value="SBP_5_dom"/>
</dbReference>